<gene>
    <name evidence="7" type="ORF">A2112_00460</name>
</gene>
<comment type="caution">
    <text evidence="7">The sequence shown here is derived from an EMBL/GenBank/DDBJ whole genome shotgun (WGS) entry which is preliminary data.</text>
</comment>
<keyword evidence="2" id="KW-0820">tRNA-binding</keyword>
<dbReference type="GO" id="GO:0004045">
    <property type="term" value="F:peptidyl-tRNA hydrolase activity"/>
    <property type="evidence" value="ECO:0007669"/>
    <property type="project" value="UniProtKB-EC"/>
</dbReference>
<name>A0A1F7WNE6_9BACT</name>
<evidence type="ECO:0000256" key="2">
    <source>
        <dbReference type="ARBA" id="ARBA00022555"/>
    </source>
</evidence>
<protein>
    <recommendedName>
        <fullName evidence="6">Peptidyl-tRNA hydrolase</fullName>
        <ecNumber evidence="1">3.1.1.29</ecNumber>
    </recommendedName>
</protein>
<keyword evidence="3" id="KW-0378">Hydrolase</keyword>
<accession>A0A1F7WNE6</accession>
<dbReference type="InterPro" id="IPR001328">
    <property type="entry name" value="Pept_tRNA_hydro"/>
</dbReference>
<evidence type="ECO:0000256" key="1">
    <source>
        <dbReference type="ARBA" id="ARBA00013260"/>
    </source>
</evidence>
<evidence type="ECO:0000313" key="8">
    <source>
        <dbReference type="Proteomes" id="UP000177091"/>
    </source>
</evidence>
<dbReference type="EMBL" id="MGFK01000022">
    <property type="protein sequence ID" value="OGM04047.1"/>
    <property type="molecule type" value="Genomic_DNA"/>
</dbReference>
<dbReference type="CDD" id="cd00462">
    <property type="entry name" value="PTH"/>
    <property type="match status" value="1"/>
</dbReference>
<dbReference type="GO" id="GO:0000049">
    <property type="term" value="F:tRNA binding"/>
    <property type="evidence" value="ECO:0007669"/>
    <property type="project" value="UniProtKB-KW"/>
</dbReference>
<dbReference type="PANTHER" id="PTHR17224:SF1">
    <property type="entry name" value="PEPTIDYL-TRNA HYDROLASE"/>
    <property type="match status" value="1"/>
</dbReference>
<dbReference type="Pfam" id="PF01195">
    <property type="entry name" value="Pept_tRNA_hydro"/>
    <property type="match status" value="1"/>
</dbReference>
<dbReference type="EC" id="3.1.1.29" evidence="1"/>
<dbReference type="Proteomes" id="UP000177091">
    <property type="component" value="Unassembled WGS sequence"/>
</dbReference>
<dbReference type="AlphaFoldDB" id="A0A1F7WNE6"/>
<evidence type="ECO:0000256" key="5">
    <source>
        <dbReference type="ARBA" id="ARBA00038063"/>
    </source>
</evidence>
<dbReference type="Gene3D" id="3.40.50.1470">
    <property type="entry name" value="Peptidyl-tRNA hydrolase"/>
    <property type="match status" value="1"/>
</dbReference>
<dbReference type="NCBIfam" id="TIGR00447">
    <property type="entry name" value="pth"/>
    <property type="match status" value="1"/>
</dbReference>
<evidence type="ECO:0000313" key="7">
    <source>
        <dbReference type="EMBL" id="OGM04047.1"/>
    </source>
</evidence>
<dbReference type="InterPro" id="IPR018171">
    <property type="entry name" value="Pept_tRNA_hydro_CS"/>
</dbReference>
<organism evidence="7 8">
    <name type="scientific">Candidatus Woesebacteria bacterium GWA1_42_12</name>
    <dbReference type="NCBI Taxonomy" id="1802472"/>
    <lineage>
        <taxon>Bacteria</taxon>
        <taxon>Candidatus Woeseibacteriota</taxon>
    </lineage>
</organism>
<reference evidence="7 8" key="1">
    <citation type="journal article" date="2016" name="Nat. Commun.">
        <title>Thousands of microbial genomes shed light on interconnected biogeochemical processes in an aquifer system.</title>
        <authorList>
            <person name="Anantharaman K."/>
            <person name="Brown C.T."/>
            <person name="Hug L.A."/>
            <person name="Sharon I."/>
            <person name="Castelle C.J."/>
            <person name="Probst A.J."/>
            <person name="Thomas B.C."/>
            <person name="Singh A."/>
            <person name="Wilkins M.J."/>
            <person name="Karaoz U."/>
            <person name="Brodie E.L."/>
            <person name="Williams K.H."/>
            <person name="Hubbard S.S."/>
            <person name="Banfield J.F."/>
        </authorList>
    </citation>
    <scope>NUCLEOTIDE SEQUENCE [LARGE SCALE GENOMIC DNA]</scope>
</reference>
<dbReference type="SUPFAM" id="SSF53178">
    <property type="entry name" value="Peptidyl-tRNA hydrolase-like"/>
    <property type="match status" value="1"/>
</dbReference>
<proteinExistence type="inferred from homology"/>
<sequence length="156" mass="17918">MKLIIGLGNPEEKYKKNRHNVGYMVIDELTKRRLLKDAVVKKTSVFMNESGEFVKKLVEQYKLNPADLWVIHDDLDIPLGSYKIQYGRGPKLHNGVNSIEKELGSEDFWRVRIGVDNRDPGGRVSGEEYVLQDFTDKERVLLEPVIDELCKKLATS</sequence>
<evidence type="ECO:0000256" key="4">
    <source>
        <dbReference type="ARBA" id="ARBA00022884"/>
    </source>
</evidence>
<comment type="similarity">
    <text evidence="5">Belongs to the PTH family.</text>
</comment>
<dbReference type="PROSITE" id="PS01195">
    <property type="entry name" value="PEPT_TRNA_HYDROL_1"/>
    <property type="match status" value="1"/>
</dbReference>
<dbReference type="PANTHER" id="PTHR17224">
    <property type="entry name" value="PEPTIDYL-TRNA HYDROLASE"/>
    <property type="match status" value="1"/>
</dbReference>
<evidence type="ECO:0000256" key="3">
    <source>
        <dbReference type="ARBA" id="ARBA00022801"/>
    </source>
</evidence>
<evidence type="ECO:0000256" key="6">
    <source>
        <dbReference type="ARBA" id="ARBA00050038"/>
    </source>
</evidence>
<dbReference type="InterPro" id="IPR036416">
    <property type="entry name" value="Pept_tRNA_hydro_sf"/>
</dbReference>
<keyword evidence="4" id="KW-0694">RNA-binding</keyword>